<reference evidence="1 2" key="1">
    <citation type="submission" date="2013-12" db="EMBL/GenBank/DDBJ databases">
        <title>Draft genome of the parsitic nematode Ancylostoma duodenale.</title>
        <authorList>
            <person name="Mitreva M."/>
        </authorList>
    </citation>
    <scope>NUCLEOTIDE SEQUENCE [LARGE SCALE GENOMIC DNA]</scope>
    <source>
        <strain evidence="1 2">Zhejiang</strain>
    </source>
</reference>
<protein>
    <submittedName>
        <fullName evidence="1">Uncharacterized protein</fullName>
    </submittedName>
</protein>
<sequence>MSRRVRGPQPNYSSCRLYAPPTRDLRRNCLFFVEFLVIFTDVAEKSILVRSLTLKIIFPTSRMSRIGVFGQISEITDHLFLSGAGCLKPEKIRQKRIVFIVNATTEEPNTYIQG</sequence>
<gene>
    <name evidence="1" type="ORF">ANCDUO_18931</name>
</gene>
<evidence type="ECO:0000313" key="2">
    <source>
        <dbReference type="Proteomes" id="UP000054047"/>
    </source>
</evidence>
<name>A0A0C2G1R3_9BILA</name>
<organism evidence="1 2">
    <name type="scientific">Ancylostoma duodenale</name>
    <dbReference type="NCBI Taxonomy" id="51022"/>
    <lineage>
        <taxon>Eukaryota</taxon>
        <taxon>Metazoa</taxon>
        <taxon>Ecdysozoa</taxon>
        <taxon>Nematoda</taxon>
        <taxon>Chromadorea</taxon>
        <taxon>Rhabditida</taxon>
        <taxon>Rhabditina</taxon>
        <taxon>Rhabditomorpha</taxon>
        <taxon>Strongyloidea</taxon>
        <taxon>Ancylostomatidae</taxon>
        <taxon>Ancylostomatinae</taxon>
        <taxon>Ancylostoma</taxon>
    </lineage>
</organism>
<dbReference type="EMBL" id="KN748011">
    <property type="protein sequence ID" value="KIH50986.1"/>
    <property type="molecule type" value="Genomic_DNA"/>
</dbReference>
<dbReference type="OrthoDB" id="285418at2759"/>
<proteinExistence type="predicted"/>
<keyword evidence="2" id="KW-1185">Reference proteome</keyword>
<dbReference type="AlphaFoldDB" id="A0A0C2G1R3"/>
<dbReference type="Proteomes" id="UP000054047">
    <property type="component" value="Unassembled WGS sequence"/>
</dbReference>
<evidence type="ECO:0000313" key="1">
    <source>
        <dbReference type="EMBL" id="KIH50986.1"/>
    </source>
</evidence>
<accession>A0A0C2G1R3</accession>